<dbReference type="Gene3D" id="2.120.10.30">
    <property type="entry name" value="TolB, C-terminal domain"/>
    <property type="match status" value="1"/>
</dbReference>
<proteinExistence type="inferred from homology"/>
<comment type="similarity">
    <text evidence="1">Belongs to the SMP-30/CGR1 family.</text>
</comment>
<reference evidence="3 4" key="1">
    <citation type="submission" date="2024-01" db="EMBL/GenBank/DDBJ databases">
        <title>New evidence supports the origin of RcGTA from prophage.</title>
        <authorList>
            <person name="Xu Y."/>
            <person name="Liu B."/>
            <person name="Chen F."/>
        </authorList>
    </citation>
    <scope>NUCLEOTIDE SEQUENCE [LARGE SCALE GENOMIC DNA]</scope>
    <source>
        <strain evidence="3 4">CBW1107-2</strain>
    </source>
</reference>
<dbReference type="GO" id="GO:0016787">
    <property type="term" value="F:hydrolase activity"/>
    <property type="evidence" value="ECO:0007669"/>
    <property type="project" value="UniProtKB-KW"/>
</dbReference>
<name>A0ABV3X0N3_9HYPH</name>
<dbReference type="RefSeq" id="WP_173194077.1">
    <property type="nucleotide sequence ID" value="NZ_JABETK010000003.1"/>
</dbReference>
<dbReference type="InterPro" id="IPR011042">
    <property type="entry name" value="6-blade_b-propeller_TolB-like"/>
</dbReference>
<evidence type="ECO:0000256" key="1">
    <source>
        <dbReference type="ARBA" id="ARBA00008853"/>
    </source>
</evidence>
<keyword evidence="3" id="KW-0378">Hydrolase</keyword>
<dbReference type="EC" id="3.1.1.99" evidence="3"/>
<feature type="domain" description="SMP-30/Gluconolactonase/LRE-like region" evidence="2">
    <location>
        <begin position="13"/>
        <end position="252"/>
    </location>
</feature>
<keyword evidence="4" id="KW-1185">Reference proteome</keyword>
<dbReference type="EMBL" id="JAZHFV010000014">
    <property type="protein sequence ID" value="MEX4010488.1"/>
    <property type="molecule type" value="Genomic_DNA"/>
</dbReference>
<dbReference type="Pfam" id="PF08450">
    <property type="entry name" value="SGL"/>
    <property type="match status" value="1"/>
</dbReference>
<protein>
    <submittedName>
        <fullName evidence="3">SMP-30/gluconolactonase/LRE family protein</fullName>
        <ecNumber evidence="3">3.1.1.99</ecNumber>
    </submittedName>
</protein>
<dbReference type="PANTHER" id="PTHR10907">
    <property type="entry name" value="REGUCALCIN"/>
    <property type="match status" value="1"/>
</dbReference>
<gene>
    <name evidence="3" type="ORF">V1479_24580</name>
</gene>
<accession>A0ABV3X0N3</accession>
<evidence type="ECO:0000313" key="3">
    <source>
        <dbReference type="EMBL" id="MEX4010488.1"/>
    </source>
</evidence>
<dbReference type="Proteomes" id="UP001559025">
    <property type="component" value="Unassembled WGS sequence"/>
</dbReference>
<evidence type="ECO:0000259" key="2">
    <source>
        <dbReference type="Pfam" id="PF08450"/>
    </source>
</evidence>
<dbReference type="SUPFAM" id="SSF63829">
    <property type="entry name" value="Calcium-dependent phosphotriesterase"/>
    <property type="match status" value="1"/>
</dbReference>
<comment type="caution">
    <text evidence="3">The sequence shown here is derived from an EMBL/GenBank/DDBJ whole genome shotgun (WGS) entry which is preliminary data.</text>
</comment>
<sequence>MEAQLHDARLCKLGEGPLWHPEREQLFWFDILAQKLLSRRGEETLEWNFDRPVSAAAWIDHDTLLIAGAGTLMRFDVTSGHREQICPLESDRPGNRSNDGRADPWGGFWIGTMGRSAEPGAGAIWRYYRGELRELFGSITIPNSISFTPDGRFAHFSDTHERLVWRQRLGKGGWPTGEPEIYLDLRAQKTNPDGAVCDAEGFLWLACWGNSHIARYTPDGHCHTKLALPVEQPSCPAFGGADFTTLYVTSARDGLQPKEEALLTMDGATFSFNAGVSGLREPSVTL</sequence>
<dbReference type="PRINTS" id="PR01790">
    <property type="entry name" value="SMP30FAMILY"/>
</dbReference>
<dbReference type="InterPro" id="IPR013658">
    <property type="entry name" value="SGL"/>
</dbReference>
<dbReference type="PANTHER" id="PTHR10907:SF47">
    <property type="entry name" value="REGUCALCIN"/>
    <property type="match status" value="1"/>
</dbReference>
<organism evidence="3 4">
    <name type="scientific">Neoaquamicrobium sediminum</name>
    <dbReference type="NCBI Taxonomy" id="1849104"/>
    <lineage>
        <taxon>Bacteria</taxon>
        <taxon>Pseudomonadati</taxon>
        <taxon>Pseudomonadota</taxon>
        <taxon>Alphaproteobacteria</taxon>
        <taxon>Hyphomicrobiales</taxon>
        <taxon>Phyllobacteriaceae</taxon>
        <taxon>Neoaquamicrobium</taxon>
    </lineage>
</organism>
<evidence type="ECO:0000313" key="4">
    <source>
        <dbReference type="Proteomes" id="UP001559025"/>
    </source>
</evidence>
<dbReference type="InterPro" id="IPR005511">
    <property type="entry name" value="SMP-30"/>
</dbReference>